<feature type="region of interest" description="Disordered" evidence="4">
    <location>
        <begin position="1"/>
        <end position="20"/>
    </location>
</feature>
<protein>
    <submittedName>
        <fullName evidence="6">Lysyl-tRNA synthetase</fullName>
    </submittedName>
</protein>
<dbReference type="GO" id="GO:0005524">
    <property type="term" value="F:ATP binding"/>
    <property type="evidence" value="ECO:0007669"/>
    <property type="project" value="InterPro"/>
</dbReference>
<keyword evidence="6" id="KW-0030">Aminoacyl-tRNA synthetase</keyword>
<dbReference type="GO" id="GO:0005829">
    <property type="term" value="C:cytosol"/>
    <property type="evidence" value="ECO:0007669"/>
    <property type="project" value="TreeGrafter"/>
</dbReference>
<dbReference type="Proteomes" id="UP000001296">
    <property type="component" value="Chromosome"/>
</dbReference>
<feature type="compositionally biased region" description="Pro residues" evidence="4">
    <location>
        <begin position="1"/>
        <end position="17"/>
    </location>
</feature>
<dbReference type="PaxDb" id="665571-STHERM_c12680"/>
<dbReference type="KEGG" id="sta:STHERM_c12680"/>
<accession>E0RTH8</accession>
<dbReference type="GO" id="GO:0004824">
    <property type="term" value="F:lysine-tRNA ligase activity"/>
    <property type="evidence" value="ECO:0007669"/>
    <property type="project" value="TreeGrafter"/>
</dbReference>
<dbReference type="PANTHER" id="PTHR42918">
    <property type="entry name" value="LYSYL-TRNA SYNTHETASE"/>
    <property type="match status" value="1"/>
</dbReference>
<evidence type="ECO:0000313" key="7">
    <source>
        <dbReference type="Proteomes" id="UP000001296"/>
    </source>
</evidence>
<name>E0RTH8_WINT6</name>
<evidence type="ECO:0000256" key="3">
    <source>
        <dbReference type="ARBA" id="ARBA00022840"/>
    </source>
</evidence>
<dbReference type="SUPFAM" id="SSF55681">
    <property type="entry name" value="Class II aaRS and biotin synthetases"/>
    <property type="match status" value="1"/>
</dbReference>
<dbReference type="EMBL" id="CP001698">
    <property type="protein sequence ID" value="ADN02209.1"/>
    <property type="molecule type" value="Genomic_DNA"/>
</dbReference>
<dbReference type="HOGENOM" id="CLU_008255_1_0_12"/>
<dbReference type="AlphaFoldDB" id="E0RTH8"/>
<keyword evidence="1" id="KW-0436">Ligase</keyword>
<gene>
    <name evidence="6" type="ordered locus">STHERM_c12680</name>
</gene>
<keyword evidence="2" id="KW-0547">Nucleotide-binding</keyword>
<evidence type="ECO:0000259" key="5">
    <source>
        <dbReference type="PROSITE" id="PS50862"/>
    </source>
</evidence>
<evidence type="ECO:0000313" key="6">
    <source>
        <dbReference type="EMBL" id="ADN02209.1"/>
    </source>
</evidence>
<keyword evidence="3" id="KW-0067">ATP-binding</keyword>
<dbReference type="InterPro" id="IPR006195">
    <property type="entry name" value="aa-tRNA-synth_II"/>
</dbReference>
<dbReference type="eggNOG" id="COG2269">
    <property type="taxonomic scope" value="Bacteria"/>
</dbReference>
<dbReference type="GO" id="GO:0006430">
    <property type="term" value="P:lysyl-tRNA aminoacylation"/>
    <property type="evidence" value="ECO:0007669"/>
    <property type="project" value="TreeGrafter"/>
</dbReference>
<dbReference type="InterPro" id="IPR004364">
    <property type="entry name" value="Aa-tRNA-synt_II"/>
</dbReference>
<dbReference type="Gene3D" id="3.30.930.10">
    <property type="entry name" value="Bira Bifunctional Protein, Domain 2"/>
    <property type="match status" value="1"/>
</dbReference>
<dbReference type="InterPro" id="IPR045864">
    <property type="entry name" value="aa-tRNA-synth_II/BPL/LPL"/>
</dbReference>
<evidence type="ECO:0000256" key="1">
    <source>
        <dbReference type="ARBA" id="ARBA00022598"/>
    </source>
</evidence>
<sequence length="350" mass="39718">MPHPTGTRPPHPHPFTSPTPLCYNTPMRSLHIARIRARLLSELRAFFRAHDHLEVDTPHLAPYLIPEAHIRPFTTTHHPLHGTPRTLSLLPSPELWMKHLLAQGYGDIFQISHVFRDAEPPSPRHSPEFTMLEWYTTDSTADDQISLTEELFATLAHSLDAPHLSPPFHRLTMEEAFTRYAGFSLEAHHTLEALASHATRLGLDVSPHESAEDLFHRIFLTFVEPHLPVDRPLVLTHYPTLVPTLARPIPDTPWRERWELYAGGMELANCYTEETDPDRVEHFMEGELTRRGTPTPPPPPDFPATCTRIPHPTSGVALGVDRLLMYITGEKDIRGVIFFPLSDNIEAIVD</sequence>
<dbReference type="Pfam" id="PF00152">
    <property type="entry name" value="tRNA-synt_2"/>
    <property type="match status" value="1"/>
</dbReference>
<evidence type="ECO:0000256" key="2">
    <source>
        <dbReference type="ARBA" id="ARBA00022741"/>
    </source>
</evidence>
<feature type="domain" description="Aminoacyl-transfer RNA synthetases class-II family profile" evidence="5">
    <location>
        <begin position="34"/>
        <end position="340"/>
    </location>
</feature>
<evidence type="ECO:0000256" key="4">
    <source>
        <dbReference type="SAM" id="MobiDB-lite"/>
    </source>
</evidence>
<dbReference type="PANTHER" id="PTHR42918:SF6">
    <property type="entry name" value="ELONGATION FACTOR P--(R)-BETA-LYSINE LIGASE"/>
    <property type="match status" value="1"/>
</dbReference>
<organism evidence="6 7">
    <name type="scientific">Winmispira thermophila (strain ATCC 49972 / DSM 6192 / RI 19.B1)</name>
    <name type="common">Spirochaeta thermophila</name>
    <dbReference type="NCBI Taxonomy" id="665571"/>
    <lineage>
        <taxon>Bacteria</taxon>
        <taxon>Pseudomonadati</taxon>
        <taxon>Spirochaetota</taxon>
        <taxon>Spirochaetia</taxon>
        <taxon>Winmispirales</taxon>
        <taxon>Winmispiraceae</taxon>
        <taxon>Winmispira</taxon>
    </lineage>
</organism>
<dbReference type="PROSITE" id="PS50862">
    <property type="entry name" value="AA_TRNA_LIGASE_II"/>
    <property type="match status" value="1"/>
</dbReference>
<reference evidence="6 7" key="2">
    <citation type="journal article" date="2010" name="J. Bacteriol.">
        <title>Genome sequence of the polysaccharide-degrading, thermophilic anaerobe Spirochaeta thermophila DSM 6192.</title>
        <authorList>
            <person name="Angelov A."/>
            <person name="Liebl S."/>
            <person name="Ballschmiter M."/>
            <person name="Bomeke M."/>
            <person name="Lehmann R."/>
            <person name="Liesegang H."/>
            <person name="Daniel R."/>
            <person name="Liebl W."/>
        </authorList>
    </citation>
    <scope>NUCLEOTIDE SEQUENCE [LARGE SCALE GENOMIC DNA]</scope>
    <source>
        <strain evidence="7">ATCC 49972 / DSM 6192 / RI 19.B1</strain>
    </source>
</reference>
<proteinExistence type="predicted"/>
<reference key="1">
    <citation type="submission" date="2009-08" db="EMBL/GenBank/DDBJ databases">
        <title>The genome sequence of Spirochaeta thermophila DSM6192.</title>
        <authorList>
            <person name="Angelov A."/>
            <person name="Mientus M."/>
            <person name="Wittenberg S."/>
            <person name="Lehmann R."/>
            <person name="Liesegang H."/>
            <person name="Daniel R."/>
            <person name="Liebl W."/>
        </authorList>
    </citation>
    <scope>NUCLEOTIDE SEQUENCE</scope>
    <source>
        <strain>DSM 6192</strain>
    </source>
</reference>
<dbReference type="GO" id="GO:0000049">
    <property type="term" value="F:tRNA binding"/>
    <property type="evidence" value="ECO:0007669"/>
    <property type="project" value="TreeGrafter"/>
</dbReference>